<dbReference type="EMBL" id="CP029289">
    <property type="protein sequence ID" value="AWR95442.1"/>
    <property type="molecule type" value="Genomic_DNA"/>
</dbReference>
<evidence type="ECO:0000313" key="3">
    <source>
        <dbReference type="Proteomes" id="UP000248044"/>
    </source>
</evidence>
<dbReference type="SUPFAM" id="SSF52540">
    <property type="entry name" value="P-loop containing nucleoside triphosphate hydrolases"/>
    <property type="match status" value="1"/>
</dbReference>
<evidence type="ECO:0000259" key="1">
    <source>
        <dbReference type="SMART" id="SM00382"/>
    </source>
</evidence>
<dbReference type="Gene3D" id="3.40.50.300">
    <property type="entry name" value="P-loop containing nucleotide triphosphate hydrolases"/>
    <property type="match status" value="1"/>
</dbReference>
<dbReference type="RefSeq" id="WP_110271320.1">
    <property type="nucleotide sequence ID" value="NZ_CP029289.2"/>
</dbReference>
<protein>
    <submittedName>
        <fullName evidence="2">ATPase</fullName>
    </submittedName>
</protein>
<dbReference type="KEGG" id="abri:DFR85_13415"/>
<keyword evidence="3" id="KW-1185">Reference proteome</keyword>
<organism evidence="2 3">
    <name type="scientific">Acidianus brierleyi</name>
    <dbReference type="NCBI Taxonomy" id="41673"/>
    <lineage>
        <taxon>Archaea</taxon>
        <taxon>Thermoproteota</taxon>
        <taxon>Thermoprotei</taxon>
        <taxon>Sulfolobales</taxon>
        <taxon>Sulfolobaceae</taxon>
        <taxon>Acidianus</taxon>
    </lineage>
</organism>
<dbReference type="SMART" id="SM00382">
    <property type="entry name" value="AAA"/>
    <property type="match status" value="1"/>
</dbReference>
<dbReference type="InterPro" id="IPR052934">
    <property type="entry name" value="Methyl-DNA_Rec/Restrict_Enz"/>
</dbReference>
<feature type="domain" description="AAA+ ATPase" evidence="1">
    <location>
        <begin position="220"/>
        <end position="407"/>
    </location>
</feature>
<reference evidence="2 3" key="1">
    <citation type="submission" date="2018-05" db="EMBL/GenBank/DDBJ databases">
        <title>Complete Genome Sequences of Extremely Thermoacidophilic, Metal-Mobilizing Type-Strain Members of the Archaeal Family Sulfolobaceae: Acidianus brierleyi DSM-1651T, Acidianus sulfidivorans DSM-18786T, Metallosphaera hakonensis DSM-7519T, and Metallosphaera prunae DSM-10039T.</title>
        <authorList>
            <person name="Counts J.A."/>
            <person name="Kelly R.M."/>
        </authorList>
    </citation>
    <scope>NUCLEOTIDE SEQUENCE [LARGE SCALE GENOMIC DNA]</scope>
    <source>
        <strain evidence="2 3">DSM 1651</strain>
    </source>
</reference>
<dbReference type="OrthoDB" id="37220at2157"/>
<dbReference type="GO" id="GO:0005524">
    <property type="term" value="F:ATP binding"/>
    <property type="evidence" value="ECO:0007669"/>
    <property type="project" value="InterPro"/>
</dbReference>
<dbReference type="InterPro" id="IPR027417">
    <property type="entry name" value="P-loop_NTPase"/>
</dbReference>
<dbReference type="InterPro" id="IPR003593">
    <property type="entry name" value="AAA+_ATPase"/>
</dbReference>
<dbReference type="Pfam" id="PF07728">
    <property type="entry name" value="AAA_5"/>
    <property type="match status" value="1"/>
</dbReference>
<accession>A0A2U9IHC1</accession>
<evidence type="ECO:0000313" key="2">
    <source>
        <dbReference type="EMBL" id="AWR95442.1"/>
    </source>
</evidence>
<dbReference type="PANTHER" id="PTHR37291:SF1">
    <property type="entry name" value="TYPE IV METHYL-DIRECTED RESTRICTION ENZYME ECOKMCRB SUBUNIT"/>
    <property type="match status" value="1"/>
</dbReference>
<dbReference type="GO" id="GO:0016887">
    <property type="term" value="F:ATP hydrolysis activity"/>
    <property type="evidence" value="ECO:0007669"/>
    <property type="project" value="InterPro"/>
</dbReference>
<dbReference type="PANTHER" id="PTHR37291">
    <property type="entry name" value="5-METHYLCYTOSINE-SPECIFIC RESTRICTION ENZYME B"/>
    <property type="match status" value="1"/>
</dbReference>
<proteinExistence type="predicted"/>
<gene>
    <name evidence="2" type="ORF">DFR85_13415</name>
</gene>
<dbReference type="GeneID" id="36833173"/>
<sequence>MKNSNPRKEVHERAMKYTLSKINELINSKYSGYKISQVPEDFKPPKDDQKLLSCKPHLVLQKPNGSKVYIRVAGVKGRNPIGAIPNYVLCDFLIAVTYADTDSPKAYVLPLEFVKNNIVERNGRITSYWIEKKDSLINGKKVLGYLMYEDGRDKDEFLEKWDSLFTGSLQRDDSNRVEVSNIEIDCGKGNISDVMSLTNRFYVEVPNVEEFFKMLGASLKIYNVLLVGPPGTGKTSLTISVIDKLTGENTNCYEVTTANSLWFRRDLIGGESMEKGSIIWNSGLLIRAYNSAVKINNGNYYVIIDEINRADVDKAFGEILTLMSDVGSSSVGKKILEEIEKEIEKFSEIDNEAKEFLANLKRLGDKKDEVLKKIRFVGTMNLIDANNLFPIGEALTRRFLIFHLDYTCGTEDVKMFLNDSTIPFKEVIISEVKYLREKFGCSDKQKKSQYEYNISPASIKLALSLLKELIEPNDTPDTISEKFLLALEKSLGTTDDKILRKFREYQREIIENLRSRNNKGQ</sequence>
<name>A0A2U9IHC1_9CREN</name>
<dbReference type="InterPro" id="IPR011704">
    <property type="entry name" value="ATPase_dyneun-rel_AAA"/>
</dbReference>
<dbReference type="AlphaFoldDB" id="A0A2U9IHC1"/>
<dbReference type="Proteomes" id="UP000248044">
    <property type="component" value="Chromosome"/>
</dbReference>